<proteinExistence type="predicted"/>
<dbReference type="EMBL" id="QKSB01000003">
    <property type="protein sequence ID" value="PZE17489.1"/>
    <property type="molecule type" value="Genomic_DNA"/>
</dbReference>
<gene>
    <name evidence="2" type="ORF">DNU06_06580</name>
</gene>
<name>A0A2W1MZ53_9FLAO</name>
<dbReference type="OrthoDB" id="916566at2"/>
<dbReference type="AlphaFoldDB" id="A0A2W1MZ53"/>
<evidence type="ECO:0000259" key="1">
    <source>
        <dbReference type="Pfam" id="PF18990"/>
    </source>
</evidence>
<sequence length="411" mass="46476">MKNICITLILFLIVNAGFTQQLDMVYIDSISSNRLLQVNSNNNFSTTSLKNDFTSKFINGGNISAEIIKNNPQKLFNALGAEITQSINYYEGSFLKENKNLGLTFSISDHHFVSGNYKPKLFDLLFEGNTSTLGDTLDFSYTHLQYLHYQNYSIGLYDKRTFSYIKLGFIVGNRSINLRSGETYFYTSPAQDAMYFETSSSFVNTYNDSSTNYLTANGYGFSLELNHNFMIKTKNEKRHIINFNLGNIGTIFWNNKTNTSYLDSSITFDGIAYNNVDYYSQLSTDEIADSLGVYKSTGSIRESLPIQIMIHKIPVYSLTQKWQSTFGFKSILIPDYRPLVYAGVYYQPNALLSFSTKLIFGGYGSLRMALNANLYLNDKLFIGLNTQDIIGTTSNQYGSGKSINFSLSLKL</sequence>
<evidence type="ECO:0000313" key="3">
    <source>
        <dbReference type="Proteomes" id="UP000249248"/>
    </source>
</evidence>
<dbReference type="Pfam" id="PF18990">
    <property type="entry name" value="DUF5723"/>
    <property type="match status" value="1"/>
</dbReference>
<dbReference type="Proteomes" id="UP000249248">
    <property type="component" value="Unassembled WGS sequence"/>
</dbReference>
<feature type="domain" description="DUF5723" evidence="1">
    <location>
        <begin position="38"/>
        <end position="311"/>
    </location>
</feature>
<reference evidence="2 3" key="1">
    <citation type="submission" date="2018-06" db="EMBL/GenBank/DDBJ databases">
        <title>The draft genome sequence of Crocinitomix sp. SM1701.</title>
        <authorList>
            <person name="Zhang X."/>
        </authorList>
    </citation>
    <scope>NUCLEOTIDE SEQUENCE [LARGE SCALE GENOMIC DNA]</scope>
    <source>
        <strain evidence="2 3">SM1701</strain>
    </source>
</reference>
<dbReference type="InterPro" id="IPR043781">
    <property type="entry name" value="DUF5723"/>
</dbReference>
<keyword evidence="3" id="KW-1185">Reference proteome</keyword>
<dbReference type="RefSeq" id="WP_111062450.1">
    <property type="nucleotide sequence ID" value="NZ_JBHUCU010000027.1"/>
</dbReference>
<comment type="caution">
    <text evidence="2">The sequence shown here is derived from an EMBL/GenBank/DDBJ whole genome shotgun (WGS) entry which is preliminary data.</text>
</comment>
<organism evidence="2 3">
    <name type="scientific">Putridiphycobacter roseus</name>
    <dbReference type="NCBI Taxonomy" id="2219161"/>
    <lineage>
        <taxon>Bacteria</taxon>
        <taxon>Pseudomonadati</taxon>
        <taxon>Bacteroidota</taxon>
        <taxon>Flavobacteriia</taxon>
        <taxon>Flavobacteriales</taxon>
        <taxon>Crocinitomicaceae</taxon>
        <taxon>Putridiphycobacter</taxon>
    </lineage>
</organism>
<accession>A0A2W1MZ53</accession>
<protein>
    <recommendedName>
        <fullName evidence="1">DUF5723 domain-containing protein</fullName>
    </recommendedName>
</protein>
<evidence type="ECO:0000313" key="2">
    <source>
        <dbReference type="EMBL" id="PZE17489.1"/>
    </source>
</evidence>